<sequence>MRALDVPSDSDSDEAIAPALPVQATQDGVSEHVIVEQATLPVIRLPWESGVFQEIFARPSIISDDLPTPTMYGQAELQLREISAQQSVKRQCRVVTPDKAIFLQAVRRKPDRDFDEKCEYVWGRAVKLWLTLMLASPSAGKFVQSVCSMDEEEALSSIRDVFGVKSPHTALKRATSLVRFMKWLRPGVDSHEPLMPPEPVLYAFLKELTCRSTGKLAALGTVQALRLAQHVLRCHNLEAVLSPRVVGAADRSAGEHLPQNQARDLTVSEVRQVEEAIRAQDADPIDRFAAGVMCFQLFARNRWSDVACIDSLSFDVTEVAGRPVGYVEARARHVKQSSQAKKKKALFMPLVAPIQGVSPDFSWALEWRHAAQLAGIDLTKRPLGALLPAPGPEGSFLRRHIDTAEASDWLHGLLLRSDPTRQRTTSHCLKHTVLGWLSRFGIHGETQTLLAHHSTGPMSDLAYSRDALSGPIRQLEQMLQQIREGSFLPDATRSGYFVRETVSEAAPSWSMVSESPTLARPMPTTWEGPDRMEQASVEGEEQHGASPTGTSLFGTNFRKRWLLMEGTKRSLGPQKVKPTAEGDIRDHSPEAVVEVDVANGSFQQPGITESGEAPEDEKDTVCSGAGLVATDVLSPVSSSDSDTASSTSMEEETCDQALPDGFEALRNVKSTVVHLHRPGAVSEIVSVEQWLAQQTFKEHAARVGMAEDVINKLVAQGIKTVSQAAYAASPPGQPLTDASVEALLTKIGAANPTLALVTQAKRLLFESQTMALSHLKSVVEQKPESIARHMPGAERHQRMTCQATRLAGIEIKNDLEPAHSVYDVIATMVEHSSIKYLHPSKIPTRQQELSQTKGTKELALDTSGASLTITEKASSAQAKLGTEMATYRAMQRRGLAFDLVGILSYKVHEKWLQKAFSRLQDPAIPGYAPVSLAQVLRADKALWLVLAQTSVKLERAAPNADLATPRCLDDAFTKAMEAAEVSFPLLPLPANAEAIFPGKGKGKGFGGWKRQLPWDGKAGQPQKLARSEFWGKGRKGKEKGGKNHGGGKDPWGSKEGRRWNQWTREGKGSQTPMPFKLRGGVAVTPQGEPICFGANLGECQDAPLGGKCAKGWHVCCRPNCFGKHAFIDHPGKKVQQWGQGALPVVSASDKAADFDSGKPAIFDSMCHTSANSSAGEAPDWNLHEGVTNSFSSKQFSAPIEESSLVHINGSAVDSLATPDNLSADQQPASDATHSQCGGLSSGAKHMQEFWCLELFAGSAGITAAMVAAGLTKSFGVEFSLRHDRKAKVDKITRLGLGVDDTPPRYQLRARELPGPQNSALLRDAWHPEGVPTLKDDELRKVQAANQLFGFSATVWQLCCSLGIMCVIQNPNRSWMWFSQEMVGVLSMGCTKVLESHACMFGAGHKKRMALAVNTGAFDALARECDGAHEHEQWKDEHGITHGSEETLHPSGLCKAAAQCAIGALLKQGLLPAPQQTVQSRSSLPSMASLTAGNRTKRAAAQRLVPEFKAQFKSRTANLLTSKGWHPATALCRRPQWLPASQEVLISPLSEDHEVYVSVPWTCQEFCAQARKVGHPSHLDLGLSDPLKRTIEQVAAESPSCVMQIRVQQCKRWAQRAQALEAQERLAKQALPKHIRDSLRSKRILLFQEMLSASAYPDKAIGEDFLKGFPLTGSLPLPEGWEPDVRPALMTDADLSALHCDNNDKIIQEVVQNSRFVQELWDKSIQERDKGWSQGPYRLADLPEDALISKRFGIQQGHKLRPIDDLSQSLINMAFESHGKVHVHDADVITAALLMFRRLHKGKVFGKTLDLKAAYRQLPLEEQALDKAFIAVKCPETGEVVFFRLLCLPFGATAAVHSFIRVSLALCHIGNVLFRLPMTAYYDDFTLFSSEELRNSTSATVDIMFSLLGFDFDRDGDKAQDLHTTFRALGVQFSCLEDEDRTVLVSNTEERLEDAVEKIQDIIESGSLTPKLWAKMRGRLGFMSGQIAGRLPRALLRAVTVAVSTAGTNRGEVATALQRVLEFLKGAQPRRLRPALRDVIFVYTDASQEGVDNLDMGLGAVVQDHEGTILGWFGLLLPRDVAEDLLREGKKCINELESLTVALTVRLCAAILLQRHVVFYLDNEAARVTLLRMQSENAMLDAVAKISAVHESELSCIPWYARVPSRSNIADAPSRCCFLGLPSSCRIKDDVTVEALREVLRQAHRFVAQTT</sequence>
<evidence type="ECO:0000313" key="3">
    <source>
        <dbReference type="Proteomes" id="UP000604046"/>
    </source>
</evidence>
<feature type="compositionally biased region" description="Polar residues" evidence="1">
    <location>
        <begin position="1217"/>
        <end position="1235"/>
    </location>
</feature>
<dbReference type="PANTHER" id="PTHR33050">
    <property type="entry name" value="REVERSE TRANSCRIPTASE DOMAIN-CONTAINING PROTEIN"/>
    <property type="match status" value="1"/>
</dbReference>
<feature type="region of interest" description="Disordered" evidence="1">
    <location>
        <begin position="513"/>
        <end position="551"/>
    </location>
</feature>
<dbReference type="OrthoDB" id="125159at2759"/>
<dbReference type="EMBL" id="CAJNDS010002275">
    <property type="protein sequence ID" value="CAE7406281.1"/>
    <property type="molecule type" value="Genomic_DNA"/>
</dbReference>
<evidence type="ECO:0000313" key="2">
    <source>
        <dbReference type="EMBL" id="CAE7406281.1"/>
    </source>
</evidence>
<dbReference type="InterPro" id="IPR052055">
    <property type="entry name" value="Hepadnavirus_pol/RT"/>
</dbReference>
<dbReference type="PANTHER" id="PTHR33050:SF7">
    <property type="entry name" value="RIBONUCLEASE H"/>
    <property type="match status" value="1"/>
</dbReference>
<gene>
    <name evidence="2" type="ORF">SNAT2548_LOCUS22098</name>
</gene>
<comment type="caution">
    <text evidence="2">The sequence shown here is derived from an EMBL/GenBank/DDBJ whole genome shotgun (WGS) entry which is preliminary data.</text>
</comment>
<dbReference type="InterPro" id="IPR043128">
    <property type="entry name" value="Rev_trsase/Diguanyl_cyclase"/>
</dbReference>
<dbReference type="Proteomes" id="UP000604046">
    <property type="component" value="Unassembled WGS sequence"/>
</dbReference>
<dbReference type="SUPFAM" id="SSF56672">
    <property type="entry name" value="DNA/RNA polymerases"/>
    <property type="match status" value="1"/>
</dbReference>
<name>A0A812QVL1_9DINO</name>
<keyword evidence="3" id="KW-1185">Reference proteome</keyword>
<dbReference type="Gene3D" id="3.10.10.10">
    <property type="entry name" value="HIV Type 1 Reverse Transcriptase, subunit A, domain 1"/>
    <property type="match status" value="1"/>
</dbReference>
<feature type="region of interest" description="Disordered" evidence="1">
    <location>
        <begin position="1028"/>
        <end position="1058"/>
    </location>
</feature>
<protein>
    <submittedName>
        <fullName evidence="2">Uncharacterized protein</fullName>
    </submittedName>
</protein>
<evidence type="ECO:0000256" key="1">
    <source>
        <dbReference type="SAM" id="MobiDB-lite"/>
    </source>
</evidence>
<accession>A0A812QVL1</accession>
<organism evidence="2 3">
    <name type="scientific">Symbiodinium natans</name>
    <dbReference type="NCBI Taxonomy" id="878477"/>
    <lineage>
        <taxon>Eukaryota</taxon>
        <taxon>Sar</taxon>
        <taxon>Alveolata</taxon>
        <taxon>Dinophyceae</taxon>
        <taxon>Suessiales</taxon>
        <taxon>Symbiodiniaceae</taxon>
        <taxon>Symbiodinium</taxon>
    </lineage>
</organism>
<dbReference type="Gene3D" id="3.30.70.270">
    <property type="match status" value="1"/>
</dbReference>
<feature type="region of interest" description="Disordered" evidence="1">
    <location>
        <begin position="1216"/>
        <end position="1235"/>
    </location>
</feature>
<proteinExistence type="predicted"/>
<dbReference type="InterPro" id="IPR043502">
    <property type="entry name" value="DNA/RNA_pol_sf"/>
</dbReference>
<reference evidence="2" key="1">
    <citation type="submission" date="2021-02" db="EMBL/GenBank/DDBJ databases">
        <authorList>
            <person name="Dougan E. K."/>
            <person name="Rhodes N."/>
            <person name="Thang M."/>
            <person name="Chan C."/>
        </authorList>
    </citation>
    <scope>NUCLEOTIDE SEQUENCE</scope>
</reference>